<evidence type="ECO:0000313" key="7">
    <source>
        <dbReference type="Proteomes" id="UP000598174"/>
    </source>
</evidence>
<gene>
    <name evidence="6" type="ORF">Afe05nite_70570</name>
</gene>
<keyword evidence="7" id="KW-1185">Reference proteome</keyword>
<accession>A0A919J8F6</accession>
<evidence type="ECO:0000313" key="6">
    <source>
        <dbReference type="EMBL" id="GIE15217.1"/>
    </source>
</evidence>
<dbReference type="AlphaFoldDB" id="A0A919J8F6"/>
<evidence type="ECO:0000256" key="2">
    <source>
        <dbReference type="ARBA" id="ARBA00023015"/>
    </source>
</evidence>
<proteinExistence type="inferred from homology"/>
<dbReference type="Pfam" id="PF03466">
    <property type="entry name" value="LysR_substrate"/>
    <property type="match status" value="1"/>
</dbReference>
<dbReference type="InterPro" id="IPR050389">
    <property type="entry name" value="LysR-type_TF"/>
</dbReference>
<dbReference type="Proteomes" id="UP000598174">
    <property type="component" value="Unassembled WGS sequence"/>
</dbReference>
<comment type="similarity">
    <text evidence="1">Belongs to the LysR transcriptional regulatory family.</text>
</comment>
<feature type="domain" description="HTH lysR-type" evidence="5">
    <location>
        <begin position="13"/>
        <end position="69"/>
    </location>
</feature>
<dbReference type="InterPro" id="IPR005119">
    <property type="entry name" value="LysR_subst-bd"/>
</dbReference>
<dbReference type="PROSITE" id="PS50931">
    <property type="entry name" value="HTH_LYSR"/>
    <property type="match status" value="1"/>
</dbReference>
<dbReference type="InterPro" id="IPR036390">
    <property type="entry name" value="WH_DNA-bd_sf"/>
</dbReference>
<evidence type="ECO:0000256" key="3">
    <source>
        <dbReference type="ARBA" id="ARBA00023125"/>
    </source>
</evidence>
<dbReference type="Gene3D" id="1.10.10.10">
    <property type="entry name" value="Winged helix-like DNA-binding domain superfamily/Winged helix DNA-binding domain"/>
    <property type="match status" value="1"/>
</dbReference>
<protein>
    <submittedName>
        <fullName evidence="6">LysR family transcriptional regulator</fullName>
    </submittedName>
</protein>
<organism evidence="6 7">
    <name type="scientific">Paractinoplanes ferrugineus</name>
    <dbReference type="NCBI Taxonomy" id="113564"/>
    <lineage>
        <taxon>Bacteria</taxon>
        <taxon>Bacillati</taxon>
        <taxon>Actinomycetota</taxon>
        <taxon>Actinomycetes</taxon>
        <taxon>Micromonosporales</taxon>
        <taxon>Micromonosporaceae</taxon>
        <taxon>Paractinoplanes</taxon>
    </lineage>
</organism>
<dbReference type="GO" id="GO:0003677">
    <property type="term" value="F:DNA binding"/>
    <property type="evidence" value="ECO:0007669"/>
    <property type="project" value="UniProtKB-KW"/>
</dbReference>
<dbReference type="PANTHER" id="PTHR30118:SF15">
    <property type="entry name" value="TRANSCRIPTIONAL REGULATORY PROTEIN"/>
    <property type="match status" value="1"/>
</dbReference>
<dbReference type="InterPro" id="IPR000847">
    <property type="entry name" value="LysR_HTH_N"/>
</dbReference>
<dbReference type="EMBL" id="BOMM01000064">
    <property type="protein sequence ID" value="GIE15217.1"/>
    <property type="molecule type" value="Genomic_DNA"/>
</dbReference>
<dbReference type="GO" id="GO:0003700">
    <property type="term" value="F:DNA-binding transcription factor activity"/>
    <property type="evidence" value="ECO:0007669"/>
    <property type="project" value="InterPro"/>
</dbReference>
<name>A0A919J8F6_9ACTN</name>
<reference evidence="6" key="1">
    <citation type="submission" date="2021-01" db="EMBL/GenBank/DDBJ databases">
        <title>Whole genome shotgun sequence of Actinoplanes ferrugineus NBRC 15555.</title>
        <authorList>
            <person name="Komaki H."/>
            <person name="Tamura T."/>
        </authorList>
    </citation>
    <scope>NUCLEOTIDE SEQUENCE</scope>
    <source>
        <strain evidence="6">NBRC 15555</strain>
    </source>
</reference>
<keyword evidence="3" id="KW-0238">DNA-binding</keyword>
<dbReference type="SUPFAM" id="SSF46785">
    <property type="entry name" value="Winged helix' DNA-binding domain"/>
    <property type="match status" value="1"/>
</dbReference>
<evidence type="ECO:0000259" key="5">
    <source>
        <dbReference type="PROSITE" id="PS50931"/>
    </source>
</evidence>
<dbReference type="SUPFAM" id="SSF53850">
    <property type="entry name" value="Periplasmic binding protein-like II"/>
    <property type="match status" value="1"/>
</dbReference>
<dbReference type="PANTHER" id="PTHR30118">
    <property type="entry name" value="HTH-TYPE TRANSCRIPTIONAL REGULATOR LEUO-RELATED"/>
    <property type="match status" value="1"/>
</dbReference>
<dbReference type="InterPro" id="IPR036388">
    <property type="entry name" value="WH-like_DNA-bd_sf"/>
</dbReference>
<dbReference type="PRINTS" id="PR00039">
    <property type="entry name" value="HTHLYSR"/>
</dbReference>
<dbReference type="Pfam" id="PF00126">
    <property type="entry name" value="HTH_1"/>
    <property type="match status" value="1"/>
</dbReference>
<keyword evidence="4" id="KW-0804">Transcription</keyword>
<keyword evidence="2" id="KW-0805">Transcription regulation</keyword>
<evidence type="ECO:0000256" key="4">
    <source>
        <dbReference type="ARBA" id="ARBA00023163"/>
    </source>
</evidence>
<dbReference type="Gene3D" id="3.40.190.10">
    <property type="entry name" value="Periplasmic binding protein-like II"/>
    <property type="match status" value="2"/>
</dbReference>
<comment type="caution">
    <text evidence="6">The sequence shown here is derived from an EMBL/GenBank/DDBJ whole genome shotgun (WGS) entry which is preliminary data.</text>
</comment>
<evidence type="ECO:0000256" key="1">
    <source>
        <dbReference type="ARBA" id="ARBA00009437"/>
    </source>
</evidence>
<sequence length="310" mass="33709">MLDIVAITMLHSDLNLLRALDVLIEERSVGAAARRLHLSQPAMSRTLGRLRRATGDEILVRAGRTMTLTPYARAVREELHALVHRAESVLQPASVSDLRAVERTYTLQCNDALASTLAPRLARVLAREAPMLRLRFLAEPGSTSDDLRRGRVDLRVSSDPAESADLRSTTVAHDRLVAVVRDGHPHVDALLSPDGFAGLRHVLVSRRGRVRDRVDDALEAVGLRRTVSLTVPTAALAMPVVATSELVVALPGRLLADEMATYGLTTRPLPVEVPAVPAFLVWHQRNTSDAVHGWLRDQIRGLLGAPAGTA</sequence>